<feature type="domain" description="PurM-like N-terminal" evidence="6">
    <location>
        <begin position="24"/>
        <end position="131"/>
    </location>
</feature>
<dbReference type="InterPro" id="IPR036921">
    <property type="entry name" value="PurM-like_N_sf"/>
</dbReference>
<evidence type="ECO:0000256" key="4">
    <source>
        <dbReference type="ARBA" id="ARBA00022840"/>
    </source>
</evidence>
<dbReference type="InterPro" id="IPR036676">
    <property type="entry name" value="PurM-like_C_sf"/>
</dbReference>
<dbReference type="Proteomes" id="UP000662873">
    <property type="component" value="Chromosome"/>
</dbReference>
<evidence type="ECO:0000256" key="5">
    <source>
        <dbReference type="ARBA" id="ARBA00023266"/>
    </source>
</evidence>
<dbReference type="Gene3D" id="3.90.650.10">
    <property type="entry name" value="PurM-like C-terminal domain"/>
    <property type="match status" value="1"/>
</dbReference>
<dbReference type="NCBIfam" id="TIGR00476">
    <property type="entry name" value="selD"/>
    <property type="match status" value="1"/>
</dbReference>
<dbReference type="GO" id="GO:0016260">
    <property type="term" value="P:selenocysteine biosynthetic process"/>
    <property type="evidence" value="ECO:0007669"/>
    <property type="project" value="TreeGrafter"/>
</dbReference>
<dbReference type="PIRSF" id="PIRSF036407">
    <property type="entry name" value="Selenphspht_syn"/>
    <property type="match status" value="1"/>
</dbReference>
<keyword evidence="1" id="KW-0808">Transferase</keyword>
<feature type="domain" description="PurM-like C-terminal" evidence="7">
    <location>
        <begin position="143"/>
        <end position="231"/>
    </location>
</feature>
<dbReference type="GO" id="GO:0005737">
    <property type="term" value="C:cytoplasm"/>
    <property type="evidence" value="ECO:0007669"/>
    <property type="project" value="TreeGrafter"/>
</dbReference>
<gene>
    <name evidence="8" type="ORF">NPRO_06610</name>
</gene>
<reference evidence="8" key="1">
    <citation type="journal article" name="DNA Res.">
        <title>The physiological potential of anammox bacteria as revealed by their core genome structure.</title>
        <authorList>
            <person name="Okubo T."/>
            <person name="Toyoda A."/>
            <person name="Fukuhara K."/>
            <person name="Uchiyama I."/>
            <person name="Harigaya Y."/>
            <person name="Kuroiwa M."/>
            <person name="Suzuki T."/>
            <person name="Murakami Y."/>
            <person name="Suwa Y."/>
            <person name="Takami H."/>
        </authorList>
    </citation>
    <scope>NUCLEOTIDE SEQUENCE</scope>
    <source>
        <strain evidence="8">317325-2</strain>
    </source>
</reference>
<dbReference type="InterPro" id="IPR004536">
    <property type="entry name" value="SPS/SelD"/>
</dbReference>
<dbReference type="PANTHER" id="PTHR10256:SF0">
    <property type="entry name" value="INACTIVE SELENIDE, WATER DIKINASE-LIKE PROTEIN-RELATED"/>
    <property type="match status" value="1"/>
</dbReference>
<evidence type="ECO:0000259" key="6">
    <source>
        <dbReference type="Pfam" id="PF00586"/>
    </source>
</evidence>
<evidence type="ECO:0000313" key="8">
    <source>
        <dbReference type="EMBL" id="BBO23066.1"/>
    </source>
</evidence>
<dbReference type="Pfam" id="PF02769">
    <property type="entry name" value="AIRS_C"/>
    <property type="match status" value="1"/>
</dbReference>
<protein>
    <submittedName>
        <fullName evidence="8">Selenide, water dikinase SelD</fullName>
    </submittedName>
</protein>
<accession>A0A809S3F8</accession>
<evidence type="ECO:0000259" key="7">
    <source>
        <dbReference type="Pfam" id="PF02769"/>
    </source>
</evidence>
<dbReference type="GO" id="GO:0004756">
    <property type="term" value="F:selenide, water dikinase activity"/>
    <property type="evidence" value="ECO:0007669"/>
    <property type="project" value="TreeGrafter"/>
</dbReference>
<evidence type="ECO:0000256" key="2">
    <source>
        <dbReference type="ARBA" id="ARBA00022741"/>
    </source>
</evidence>
<name>A0A809S3F8_9BACT</name>
<proteinExistence type="predicted"/>
<keyword evidence="3 8" id="KW-0418">Kinase</keyword>
<dbReference type="EMBL" id="AP021858">
    <property type="protein sequence ID" value="BBO23066.1"/>
    <property type="molecule type" value="Genomic_DNA"/>
</dbReference>
<keyword evidence="4" id="KW-0067">ATP-binding</keyword>
<dbReference type="SUPFAM" id="SSF55326">
    <property type="entry name" value="PurM N-terminal domain-like"/>
    <property type="match status" value="1"/>
</dbReference>
<organism evidence="8 9">
    <name type="scientific">Candidatus Nitrosymbiomonas proteolyticus</name>
    <dbReference type="NCBI Taxonomy" id="2608984"/>
    <lineage>
        <taxon>Bacteria</taxon>
        <taxon>Bacillati</taxon>
        <taxon>Armatimonadota</taxon>
        <taxon>Armatimonadota incertae sedis</taxon>
        <taxon>Candidatus Nitrosymbiomonas</taxon>
    </lineage>
</organism>
<evidence type="ECO:0000256" key="3">
    <source>
        <dbReference type="ARBA" id="ARBA00022777"/>
    </source>
</evidence>
<sequence>MSDVLRLLPKSAHPDVLVGFATRDDAGVFRLSESQALVQTVDFFTPVVDDPYAFGAIAAANALSDVYAMGGRPITALNIACFDPQAAPADVWANVLLGAHDKVIESGAVLVGGHSVEDSEPKFGLAVTGVVDPCKMFVNTSAEPGDDIYLAKPLGTGIVSTALKNGLASAEEIALATESMSQLNAAACEAGVRAGVRCATDITGFGLLGHLLHVARESGVVLEVDSQSLPVLPGVERLVGLGCLTGGASRNLEFVEPFLRWGGPVPEWLQHVVVDPQTSGGLALFSKTPIEGHAKIGRVVASGEVAIHVG</sequence>
<dbReference type="InterPro" id="IPR010918">
    <property type="entry name" value="PurM-like_C_dom"/>
</dbReference>
<keyword evidence="5" id="KW-0711">Selenium</keyword>
<dbReference type="KEGG" id="npy:NPRO_06610"/>
<dbReference type="SUPFAM" id="SSF56042">
    <property type="entry name" value="PurM C-terminal domain-like"/>
    <property type="match status" value="1"/>
</dbReference>
<dbReference type="GO" id="GO:0005524">
    <property type="term" value="F:ATP binding"/>
    <property type="evidence" value="ECO:0007669"/>
    <property type="project" value="UniProtKB-KW"/>
</dbReference>
<dbReference type="Pfam" id="PF00586">
    <property type="entry name" value="AIRS"/>
    <property type="match status" value="1"/>
</dbReference>
<evidence type="ECO:0000313" key="9">
    <source>
        <dbReference type="Proteomes" id="UP000662873"/>
    </source>
</evidence>
<dbReference type="PANTHER" id="PTHR10256">
    <property type="entry name" value="SELENIDE, WATER DIKINASE"/>
    <property type="match status" value="1"/>
</dbReference>
<dbReference type="CDD" id="cd02195">
    <property type="entry name" value="SelD"/>
    <property type="match status" value="1"/>
</dbReference>
<dbReference type="Gene3D" id="3.30.1330.10">
    <property type="entry name" value="PurM-like, N-terminal domain"/>
    <property type="match status" value="1"/>
</dbReference>
<keyword evidence="2" id="KW-0547">Nucleotide-binding</keyword>
<evidence type="ECO:0000256" key="1">
    <source>
        <dbReference type="ARBA" id="ARBA00022679"/>
    </source>
</evidence>
<dbReference type="InterPro" id="IPR016188">
    <property type="entry name" value="PurM-like_N"/>
</dbReference>
<dbReference type="AlphaFoldDB" id="A0A809S3F8"/>